<dbReference type="RefSeq" id="WP_125577302.1">
    <property type="nucleotide sequence ID" value="NZ_JBHSSO010000003.1"/>
</dbReference>
<organism evidence="1 2">
    <name type="scientific">Levilactobacillus angrenensis</name>
    <dbReference type="NCBI Taxonomy" id="2486020"/>
    <lineage>
        <taxon>Bacteria</taxon>
        <taxon>Bacillati</taxon>
        <taxon>Bacillota</taxon>
        <taxon>Bacilli</taxon>
        <taxon>Lactobacillales</taxon>
        <taxon>Lactobacillaceae</taxon>
        <taxon>Levilactobacillus</taxon>
    </lineage>
</organism>
<protein>
    <submittedName>
        <fullName evidence="1">YhcH/YjgK/YiaL family protein</fullName>
    </submittedName>
</protein>
<proteinExistence type="predicted"/>
<dbReference type="EMBL" id="JBHSSO010000003">
    <property type="protein sequence ID" value="MFC6288709.1"/>
    <property type="molecule type" value="Genomic_DNA"/>
</dbReference>
<dbReference type="Gene3D" id="2.60.120.370">
    <property type="entry name" value="YhcH/YjgK/YiaL"/>
    <property type="match status" value="1"/>
</dbReference>
<dbReference type="InterPro" id="IPR037012">
    <property type="entry name" value="NanQ/TabA/YiaL_sf"/>
</dbReference>
<reference evidence="2" key="1">
    <citation type="journal article" date="2019" name="Int. J. Syst. Evol. Microbiol.">
        <title>The Global Catalogue of Microorganisms (GCM) 10K type strain sequencing project: providing services to taxonomists for standard genome sequencing and annotation.</title>
        <authorList>
            <consortium name="The Broad Institute Genomics Platform"/>
            <consortium name="The Broad Institute Genome Sequencing Center for Infectious Disease"/>
            <person name="Wu L."/>
            <person name="Ma J."/>
        </authorList>
    </citation>
    <scope>NUCLEOTIDE SEQUENCE [LARGE SCALE GENOMIC DNA]</scope>
    <source>
        <strain evidence="2">CCM 8893</strain>
    </source>
</reference>
<evidence type="ECO:0000313" key="1">
    <source>
        <dbReference type="EMBL" id="MFC6288709.1"/>
    </source>
</evidence>
<sequence length="150" mass="17182">MIYDTIKSFEENKLYDDKTKLVLDYVKSHDISKLEVGSHQIDGNNFYVNVLSYDTENAENRSWESHDKYIDVHVLASGIEGLALNDTSNMQRLEYNIKKDKATLTGSENVTLSLRPDEILICYPEDGHKTGIQVTEQPSHLKKCVFKVKL</sequence>
<dbReference type="SUPFAM" id="SSF51197">
    <property type="entry name" value="Clavaminate synthase-like"/>
    <property type="match status" value="1"/>
</dbReference>
<dbReference type="NCBIfam" id="TIGR00022">
    <property type="entry name" value="YhcH/YjgK/YiaL family protein"/>
    <property type="match status" value="1"/>
</dbReference>
<evidence type="ECO:0000313" key="2">
    <source>
        <dbReference type="Proteomes" id="UP001596258"/>
    </source>
</evidence>
<dbReference type="PANTHER" id="PTHR34986:SF1">
    <property type="entry name" value="PROTEIN YIAL"/>
    <property type="match status" value="1"/>
</dbReference>
<gene>
    <name evidence="1" type="ORF">ACFP1M_00600</name>
</gene>
<dbReference type="Pfam" id="PF04074">
    <property type="entry name" value="DUF386"/>
    <property type="match status" value="1"/>
</dbReference>
<comment type="caution">
    <text evidence="1">The sequence shown here is derived from an EMBL/GenBank/DDBJ whole genome shotgun (WGS) entry which is preliminary data.</text>
</comment>
<dbReference type="Proteomes" id="UP001596258">
    <property type="component" value="Unassembled WGS sequence"/>
</dbReference>
<accession>A0ABW1U551</accession>
<name>A0ABW1U551_9LACO</name>
<dbReference type="PANTHER" id="PTHR34986">
    <property type="entry name" value="EVOLVED BETA-GALACTOSIDASE SUBUNIT BETA"/>
    <property type="match status" value="1"/>
</dbReference>
<keyword evidence="2" id="KW-1185">Reference proteome</keyword>
<dbReference type="InterPro" id="IPR004375">
    <property type="entry name" value="NanQ/TabA/YiaL"/>
</dbReference>